<protein>
    <recommendedName>
        <fullName evidence="6">Kinesin-like protein</fullName>
    </recommendedName>
</protein>
<dbReference type="PROSITE" id="PS50067">
    <property type="entry name" value="KINESIN_MOTOR_2"/>
    <property type="match status" value="1"/>
</dbReference>
<sequence>MPLPTANPSWLMPTRKNRVATSLFSKPVPSRYAKHRTMATELLQNMFAETPALELHAKDHWIRLEQLQRHSEDKDALIRNLENIIDELEGELAHLRAKYNEPDPPLNEHGQTRVLKGISYLSVDFGRLSAENLDLRSQLRQAHMELRMIREKSVKTMHYSTLPISVDSAIQTDTESWSGATTPSIPADPISDDTQLLALRKELQLLGEENSSLTVFAKDFKRELNETFENLRTELAMEIPKHFVKIQKRFQEEVELRRALHNALIELRGNIRVFCRVKPGPVGVVTLDPLDVDVISINIDGNQKRYLFDKIFSQEATQADVFDEVSPLVQSCLDGKNVSIFAYGHTGSGKTFTMEGPESDPGISRRVGHEIFTLLEEKSEYIECSVTASIIEIYNEKIRDLLESDQPTSQKVQIRSDAEGRAEIRGVKRTEISSVKDLHDLIQIGHKNRSTAATALNEVSSRSHALVMLTLNMTDRDSGNKWTGRLNLVDLAGSERVARSQVVGAQLNEAKFINKSLSELGNVVLALRKNSPHVPFRNCLLTRILEDSLVGDSKTLLILQVTTDENSAKESLSSLNFAEKISNITRRPKCAAVQRRSNLV</sequence>
<dbReference type="SMART" id="SM00129">
    <property type="entry name" value="KISc"/>
    <property type="match status" value="1"/>
</dbReference>
<dbReference type="WBParaSite" id="BXY_1572200.1">
    <property type="protein sequence ID" value="BXY_1572200.1"/>
    <property type="gene ID" value="BXY_1572200"/>
</dbReference>
<dbReference type="PRINTS" id="PR00380">
    <property type="entry name" value="KINESINHEAVY"/>
</dbReference>
<comment type="similarity">
    <text evidence="5 6">Belongs to the TRAFAC class myosin-kinesin ATPase superfamily. Kinesin family.</text>
</comment>
<dbReference type="SUPFAM" id="SSF52540">
    <property type="entry name" value="P-loop containing nucleoside triphosphate hydrolases"/>
    <property type="match status" value="1"/>
</dbReference>
<evidence type="ECO:0000256" key="7">
    <source>
        <dbReference type="SAM" id="Coils"/>
    </source>
</evidence>
<proteinExistence type="inferred from homology"/>
<keyword evidence="2 5" id="KW-0547">Nucleotide-binding</keyword>
<keyword evidence="3 5" id="KW-0067">ATP-binding</keyword>
<keyword evidence="4" id="KW-0206">Cytoskeleton</keyword>
<name>A0A1I7SRQ5_BURXY</name>
<organism evidence="9 10">
    <name type="scientific">Bursaphelenchus xylophilus</name>
    <name type="common">Pinewood nematode worm</name>
    <name type="synonym">Aphelenchoides xylophilus</name>
    <dbReference type="NCBI Taxonomy" id="6326"/>
    <lineage>
        <taxon>Eukaryota</taxon>
        <taxon>Metazoa</taxon>
        <taxon>Ecdysozoa</taxon>
        <taxon>Nematoda</taxon>
        <taxon>Chromadorea</taxon>
        <taxon>Rhabditida</taxon>
        <taxon>Tylenchina</taxon>
        <taxon>Tylenchomorpha</taxon>
        <taxon>Aphelenchoidea</taxon>
        <taxon>Aphelenchoididae</taxon>
        <taxon>Bursaphelenchus</taxon>
    </lineage>
</organism>
<keyword evidence="7" id="KW-0175">Coiled coil</keyword>
<evidence type="ECO:0000313" key="9">
    <source>
        <dbReference type="Proteomes" id="UP000095284"/>
    </source>
</evidence>
<keyword evidence="6" id="KW-0493">Microtubule</keyword>
<dbReference type="eggNOG" id="KOG0239">
    <property type="taxonomic scope" value="Eukaryota"/>
</dbReference>
<feature type="binding site" evidence="5">
    <location>
        <begin position="344"/>
        <end position="351"/>
    </location>
    <ligand>
        <name>ATP</name>
        <dbReference type="ChEBI" id="CHEBI:30616"/>
    </ligand>
</feature>
<dbReference type="PROSITE" id="PS00411">
    <property type="entry name" value="KINESIN_MOTOR_1"/>
    <property type="match status" value="1"/>
</dbReference>
<dbReference type="InterPro" id="IPR001752">
    <property type="entry name" value="Kinesin_motor_dom"/>
</dbReference>
<dbReference type="GO" id="GO:0005524">
    <property type="term" value="F:ATP binding"/>
    <property type="evidence" value="ECO:0007669"/>
    <property type="project" value="UniProtKB-UniRule"/>
</dbReference>
<keyword evidence="5 6" id="KW-0505">Motor protein</keyword>
<keyword evidence="4" id="KW-0963">Cytoplasm</keyword>
<dbReference type="PANTHER" id="PTHR47972:SF28">
    <property type="entry name" value="KINESIN-LIKE PROTEIN KLP-3"/>
    <property type="match status" value="1"/>
</dbReference>
<accession>A0A1I7SRQ5</accession>
<dbReference type="Pfam" id="PF00225">
    <property type="entry name" value="Kinesin"/>
    <property type="match status" value="1"/>
</dbReference>
<feature type="domain" description="Kinesin motor" evidence="8">
    <location>
        <begin position="270"/>
        <end position="584"/>
    </location>
</feature>
<dbReference type="Gene3D" id="3.40.850.10">
    <property type="entry name" value="Kinesin motor domain"/>
    <property type="match status" value="1"/>
</dbReference>
<comment type="subcellular location">
    <subcellularLocation>
        <location evidence="1">Cytoplasm</location>
        <location evidence="1">Cytoskeleton</location>
    </subcellularLocation>
</comment>
<dbReference type="AlphaFoldDB" id="A0A1I7SRQ5"/>
<dbReference type="InterPro" id="IPR027640">
    <property type="entry name" value="Kinesin-like_fam"/>
</dbReference>
<dbReference type="Proteomes" id="UP000095284">
    <property type="component" value="Unplaced"/>
</dbReference>
<feature type="coiled-coil region" evidence="7">
    <location>
        <begin position="64"/>
        <end position="98"/>
    </location>
</feature>
<evidence type="ECO:0000256" key="3">
    <source>
        <dbReference type="ARBA" id="ARBA00022840"/>
    </source>
</evidence>
<dbReference type="PANTHER" id="PTHR47972">
    <property type="entry name" value="KINESIN-LIKE PROTEIN KLP-3"/>
    <property type="match status" value="1"/>
</dbReference>
<evidence type="ECO:0000256" key="5">
    <source>
        <dbReference type="PROSITE-ProRule" id="PRU00283"/>
    </source>
</evidence>
<evidence type="ECO:0000313" key="10">
    <source>
        <dbReference type="WBParaSite" id="BXY_1572200.1"/>
    </source>
</evidence>
<evidence type="ECO:0000256" key="4">
    <source>
        <dbReference type="ARBA" id="ARBA00023212"/>
    </source>
</evidence>
<reference evidence="10" key="1">
    <citation type="submission" date="2016-11" db="UniProtKB">
        <authorList>
            <consortium name="WormBaseParasite"/>
        </authorList>
    </citation>
    <scope>IDENTIFICATION</scope>
</reference>
<dbReference type="GO" id="GO:0007018">
    <property type="term" value="P:microtubule-based movement"/>
    <property type="evidence" value="ECO:0007669"/>
    <property type="project" value="InterPro"/>
</dbReference>
<dbReference type="InterPro" id="IPR027417">
    <property type="entry name" value="P-loop_NTPase"/>
</dbReference>
<dbReference type="GO" id="GO:0005874">
    <property type="term" value="C:microtubule"/>
    <property type="evidence" value="ECO:0007669"/>
    <property type="project" value="UniProtKB-KW"/>
</dbReference>
<dbReference type="GO" id="GO:0008017">
    <property type="term" value="F:microtubule binding"/>
    <property type="evidence" value="ECO:0007669"/>
    <property type="project" value="InterPro"/>
</dbReference>
<evidence type="ECO:0000259" key="8">
    <source>
        <dbReference type="PROSITE" id="PS50067"/>
    </source>
</evidence>
<dbReference type="InterPro" id="IPR019821">
    <property type="entry name" value="Kinesin_motor_CS"/>
</dbReference>
<dbReference type="GO" id="GO:0003777">
    <property type="term" value="F:microtubule motor activity"/>
    <property type="evidence" value="ECO:0007669"/>
    <property type="project" value="InterPro"/>
</dbReference>
<evidence type="ECO:0000256" key="2">
    <source>
        <dbReference type="ARBA" id="ARBA00022741"/>
    </source>
</evidence>
<evidence type="ECO:0000256" key="1">
    <source>
        <dbReference type="ARBA" id="ARBA00004245"/>
    </source>
</evidence>
<evidence type="ECO:0000256" key="6">
    <source>
        <dbReference type="RuleBase" id="RU000394"/>
    </source>
</evidence>
<dbReference type="InterPro" id="IPR036961">
    <property type="entry name" value="Kinesin_motor_dom_sf"/>
</dbReference>